<gene>
    <name evidence="3" type="ORF">sS8_1201</name>
</gene>
<evidence type="ECO:0000313" key="4">
    <source>
        <dbReference type="Proteomes" id="UP000266313"/>
    </source>
</evidence>
<accession>A0A250KN70</accession>
<evidence type="ECO:0000256" key="1">
    <source>
        <dbReference type="SAM" id="MobiDB-lite"/>
    </source>
</evidence>
<proteinExistence type="predicted"/>
<feature type="region of interest" description="Disordered" evidence="1">
    <location>
        <begin position="247"/>
        <end position="266"/>
    </location>
</feature>
<dbReference type="AlphaFoldDB" id="A0A250KN70"/>
<protein>
    <recommendedName>
        <fullName evidence="2">Peptidase C14 caspase domain-containing protein</fullName>
    </recommendedName>
</protein>
<dbReference type="InterPro" id="IPR011990">
    <property type="entry name" value="TPR-like_helical_dom_sf"/>
</dbReference>
<dbReference type="GO" id="GO:0006508">
    <property type="term" value="P:proteolysis"/>
    <property type="evidence" value="ECO:0007669"/>
    <property type="project" value="InterPro"/>
</dbReference>
<keyword evidence="4" id="KW-1185">Reference proteome</keyword>
<dbReference type="KEGG" id="mmai:sS8_1201"/>
<dbReference type="InterPro" id="IPR029030">
    <property type="entry name" value="Caspase-like_dom_sf"/>
</dbReference>
<dbReference type="InterPro" id="IPR052945">
    <property type="entry name" value="Mitotic_Regulator"/>
</dbReference>
<dbReference type="Pfam" id="PF00656">
    <property type="entry name" value="Peptidase_C14"/>
    <property type="match status" value="1"/>
</dbReference>
<dbReference type="InterPro" id="IPR006597">
    <property type="entry name" value="Sel1-like"/>
</dbReference>
<dbReference type="RefSeq" id="WP_119628811.1">
    <property type="nucleotide sequence ID" value="NZ_AP017928.1"/>
</dbReference>
<feature type="region of interest" description="Disordered" evidence="1">
    <location>
        <begin position="308"/>
        <end position="329"/>
    </location>
</feature>
<dbReference type="Gene3D" id="1.25.40.10">
    <property type="entry name" value="Tetratricopeptide repeat domain"/>
    <property type="match status" value="1"/>
</dbReference>
<dbReference type="GO" id="GO:0004197">
    <property type="term" value="F:cysteine-type endopeptidase activity"/>
    <property type="evidence" value="ECO:0007669"/>
    <property type="project" value="InterPro"/>
</dbReference>
<dbReference type="SUPFAM" id="SSF52129">
    <property type="entry name" value="Caspase-like"/>
    <property type="match status" value="1"/>
</dbReference>
<dbReference type="Proteomes" id="UP000266313">
    <property type="component" value="Chromosome"/>
</dbReference>
<name>A0A250KN70_9GAMM</name>
<evidence type="ECO:0000259" key="2">
    <source>
        <dbReference type="Pfam" id="PF00656"/>
    </source>
</evidence>
<reference evidence="3 4" key="1">
    <citation type="submission" date="2016-12" db="EMBL/GenBank/DDBJ databases">
        <title>Genome sequencing of Methylocaldum marinum.</title>
        <authorList>
            <person name="Takeuchi M."/>
            <person name="Kamagata Y."/>
            <person name="Hiraoka S."/>
            <person name="Oshima K."/>
            <person name="Hattori M."/>
            <person name="Iwasaki W."/>
        </authorList>
    </citation>
    <scope>NUCLEOTIDE SEQUENCE [LARGE SCALE GENOMIC DNA]</scope>
    <source>
        <strain evidence="3 4">S8</strain>
    </source>
</reference>
<feature type="domain" description="Peptidase C14 caspase" evidence="2">
    <location>
        <begin position="534"/>
        <end position="756"/>
    </location>
</feature>
<organism evidence="3 4">
    <name type="scientific">Methylocaldum marinum</name>
    <dbReference type="NCBI Taxonomy" id="1432792"/>
    <lineage>
        <taxon>Bacteria</taxon>
        <taxon>Pseudomonadati</taxon>
        <taxon>Pseudomonadota</taxon>
        <taxon>Gammaproteobacteria</taxon>
        <taxon>Methylococcales</taxon>
        <taxon>Methylococcaceae</taxon>
        <taxon>Methylocaldum</taxon>
    </lineage>
</organism>
<evidence type="ECO:0000313" key="3">
    <source>
        <dbReference type="EMBL" id="BBA33163.1"/>
    </source>
</evidence>
<sequence>MKPLRKTSLALAVSATLLIGCATRPVDREEAARAVEGYIEDANKLFVVDCLLPGQVRKLGSQMTYLSARRPIRTTAADCEVRGGEYVAYDRANYSSALKVWLPKAEEGDPTAQLYVGQIYEKGLGRDPDYRAAAEWYRKAADKGNAQAQINLGQLYEKGLGVVKDPAAAGRWYQKASGLEGSDVNFAPALQADEARRQELESLRQAAERSRLEARELRTELLATRRQLQEQQETLRKSQDEIDSLRKKLAKQKAASSTGDDPKIRELEEDLRKKTALLKTQQAKVGEMTAAFGRERKKLKQELAAAQNQATAVKPAQPAGTRRGPAASMQRRLDDAENALQAKMEDYQKRSAELTAWLTQRDKPAGAVSRAQIESRKSELQNQAREIAALREKVEQLTFKAQQQSTPELLAQAGPRVEIIDPPVTLTRGARMIQIGPDSKELVGKIDAPKELQSLIVNDKALTPDTFGIFRYPINPSEPSGTVKITATDKKNKVTRLDVALIGESVKPSEAAAPASIAGKPAERRTDINFGKFYALIIGNNSYSAYPALQTPASDAKSLDVLLRERYGFNTRLLINASRHQIMTALNEIHKKLTAEDNLLIYYAGHGEIDPNTKLAYWLPTDAEVDNPANWISSRSITEFLSIMPARHVLIVADSCYSGAMTGSAVAKLPDVMDESKRTKWLKIMATRKARTVLTSGGVKPVLDQGGGGHSVFANAFLSVLRANKGILEDYDVFRAVAGQVKSSASKAGFDQSPQYAPLQHAGHEGSPFFFVPDNA</sequence>
<dbReference type="SUPFAM" id="SSF81901">
    <property type="entry name" value="HCP-like"/>
    <property type="match status" value="1"/>
</dbReference>
<dbReference type="EMBL" id="AP017928">
    <property type="protein sequence ID" value="BBA33163.1"/>
    <property type="molecule type" value="Genomic_DNA"/>
</dbReference>
<dbReference type="SMART" id="SM00671">
    <property type="entry name" value="SEL1"/>
    <property type="match status" value="2"/>
</dbReference>
<dbReference type="Gene3D" id="3.40.50.1460">
    <property type="match status" value="1"/>
</dbReference>
<dbReference type="PROSITE" id="PS51257">
    <property type="entry name" value="PROKAR_LIPOPROTEIN"/>
    <property type="match status" value="1"/>
</dbReference>
<dbReference type="PANTHER" id="PTHR43628:SF1">
    <property type="entry name" value="CHITIN SYNTHASE REGULATORY FACTOR 2-RELATED"/>
    <property type="match status" value="1"/>
</dbReference>
<dbReference type="Pfam" id="PF08238">
    <property type="entry name" value="Sel1"/>
    <property type="match status" value="2"/>
</dbReference>
<dbReference type="InterPro" id="IPR011600">
    <property type="entry name" value="Pept_C14_caspase"/>
</dbReference>
<dbReference type="OrthoDB" id="6810016at2"/>
<dbReference type="PANTHER" id="PTHR43628">
    <property type="entry name" value="ACTIVATOR OF C KINASE PROTEIN 1-RELATED"/>
    <property type="match status" value="1"/>
</dbReference>